<evidence type="ECO:0000313" key="1">
    <source>
        <dbReference type="EMBL" id="AUO20128.1"/>
    </source>
</evidence>
<dbReference type="KEGG" id="mpec:B9O19_01984"/>
<name>A0A2K9P5U0_9FIRM</name>
<dbReference type="EMBL" id="CP020991">
    <property type="protein sequence ID" value="AUO20128.1"/>
    <property type="molecule type" value="Genomic_DNA"/>
</dbReference>
<gene>
    <name evidence="1" type="ORF">B9O19_01984</name>
</gene>
<sequence length="173" mass="20400">MVNKETLQKLSKNELITLIEAYSKNWLAMDGLWFQSLENKYGMQEAMCRDEEVWTHFTAIEAKRVKEFLNLEEYPGLQGLEKALKLRFYANINRDELIIKDNTLIYSTLECRVQTARLRKNMPYHPCKSVGIIEYSEFAKIIDKRIVCDCISCYPDITDESCCCKWKFTLIEK</sequence>
<dbReference type="Proteomes" id="UP000235589">
    <property type="component" value="Chromosome"/>
</dbReference>
<keyword evidence="2" id="KW-1185">Reference proteome</keyword>
<accession>A0A2K9P5U0</accession>
<protein>
    <recommendedName>
        <fullName evidence="3">L-2-amino-thiazoline-4-carboxylic acid hydrolase</fullName>
    </recommendedName>
</protein>
<reference evidence="1 2" key="1">
    <citation type="submission" date="2017-04" db="EMBL/GenBank/DDBJ databases">
        <title>Monoglobus pectinilyticus 14 draft genome.</title>
        <authorList>
            <person name="Kim C."/>
            <person name="Rosendale D.I."/>
            <person name="Kelly W.J."/>
            <person name="Tannock G.W."/>
            <person name="Patchett M.L."/>
            <person name="Jordens J.Z."/>
        </authorList>
    </citation>
    <scope>NUCLEOTIDE SEQUENCE [LARGE SCALE GENOMIC DNA]</scope>
    <source>
        <strain evidence="1 2">14</strain>
    </source>
</reference>
<dbReference type="AlphaFoldDB" id="A0A2K9P5U0"/>
<evidence type="ECO:0000313" key="2">
    <source>
        <dbReference type="Proteomes" id="UP000235589"/>
    </source>
</evidence>
<evidence type="ECO:0008006" key="3">
    <source>
        <dbReference type="Google" id="ProtNLM"/>
    </source>
</evidence>
<dbReference type="RefSeq" id="WP_102366266.1">
    <property type="nucleotide sequence ID" value="NZ_CP020991.1"/>
</dbReference>
<dbReference type="Pfam" id="PF19620">
    <property type="entry name" value="DUF6125"/>
    <property type="match status" value="1"/>
</dbReference>
<proteinExistence type="predicted"/>
<dbReference type="GeneID" id="98063361"/>
<organism evidence="1 2">
    <name type="scientific">Monoglobus pectinilyticus</name>
    <dbReference type="NCBI Taxonomy" id="1981510"/>
    <lineage>
        <taxon>Bacteria</taxon>
        <taxon>Bacillati</taxon>
        <taxon>Bacillota</taxon>
        <taxon>Clostridia</taxon>
        <taxon>Monoglobales</taxon>
        <taxon>Monoglobaceae</taxon>
        <taxon>Monoglobus</taxon>
    </lineage>
</organism>
<dbReference type="OrthoDB" id="9793253at2"/>